<evidence type="ECO:0000256" key="1">
    <source>
        <dbReference type="SAM" id="SignalP"/>
    </source>
</evidence>
<keyword evidence="1" id="KW-0732">Signal</keyword>
<accession>A0A7V1LPL8</accession>
<reference evidence="2" key="1">
    <citation type="journal article" date="2020" name="mSystems">
        <title>Genome- and Community-Level Interaction Insights into Carbon Utilization and Element Cycling Functions of Hydrothermarchaeota in Hydrothermal Sediment.</title>
        <authorList>
            <person name="Zhou Z."/>
            <person name="Liu Y."/>
            <person name="Xu W."/>
            <person name="Pan J."/>
            <person name="Luo Z.H."/>
            <person name="Li M."/>
        </authorList>
    </citation>
    <scope>NUCLEOTIDE SEQUENCE [LARGE SCALE GENOMIC DNA]</scope>
    <source>
        <strain evidence="2">HyVt-456</strain>
    </source>
</reference>
<dbReference type="SUPFAM" id="SSF56935">
    <property type="entry name" value="Porins"/>
    <property type="match status" value="1"/>
</dbReference>
<dbReference type="InterPro" id="IPR023614">
    <property type="entry name" value="Porin_dom_sf"/>
</dbReference>
<evidence type="ECO:0000313" key="2">
    <source>
        <dbReference type="EMBL" id="HED11869.1"/>
    </source>
</evidence>
<dbReference type="AlphaFoldDB" id="A0A7V1LPL8"/>
<sequence>MRKVLLVLLFLTAMLSAQEKPGESRFLLRGYAHSGIEVRGDETTFVGGSFNPIFLWRQSDKLLFEAELEVEYENGETVIGLEYANMSYIINDYATLRLGKFLLPFGTFASKLHPAWINRLSSKPLGFGHDGVGPARDLGVELRGGIPLGDAKMTYSVYMINGPALNDGTNPNVEPEEAGMLLYDRGEDNNNNKAIGGRVSFLPLSNSSMEIGFSGLYGKVGNVESKYEDLAALLYAVDFSYVSRVSFLSGVVDIKAQLNGVNVDDASYFNVEDSSNYSFANQSSAYYVQMSYRPVNMGSDFINSLEFVGRYSELSFPDGALWSSDQTQYAFGINYWLDWRTVVKLSYQFADTGVHEAEGEAGEASNDAVFLHWAFGF</sequence>
<feature type="signal peptide" evidence="1">
    <location>
        <begin position="1"/>
        <end position="19"/>
    </location>
</feature>
<feature type="chain" id="PRO_5031255929" description="Porin" evidence="1">
    <location>
        <begin position="20"/>
        <end position="377"/>
    </location>
</feature>
<proteinExistence type="predicted"/>
<evidence type="ECO:0008006" key="3">
    <source>
        <dbReference type="Google" id="ProtNLM"/>
    </source>
</evidence>
<gene>
    <name evidence="2" type="ORF">ENJ10_14360</name>
</gene>
<name>A0A7V1LPL8_CALAY</name>
<organism evidence="2">
    <name type="scientific">Caldithrix abyssi</name>
    <dbReference type="NCBI Taxonomy" id="187145"/>
    <lineage>
        <taxon>Bacteria</taxon>
        <taxon>Pseudomonadati</taxon>
        <taxon>Calditrichota</taxon>
        <taxon>Calditrichia</taxon>
        <taxon>Calditrichales</taxon>
        <taxon>Calditrichaceae</taxon>
        <taxon>Caldithrix</taxon>
    </lineage>
</organism>
<protein>
    <recommendedName>
        <fullName evidence="3">Porin</fullName>
    </recommendedName>
</protein>
<dbReference type="Proteomes" id="UP000886005">
    <property type="component" value="Unassembled WGS sequence"/>
</dbReference>
<comment type="caution">
    <text evidence="2">The sequence shown here is derived from an EMBL/GenBank/DDBJ whole genome shotgun (WGS) entry which is preliminary data.</text>
</comment>
<dbReference type="Gene3D" id="2.40.160.10">
    <property type="entry name" value="Porin"/>
    <property type="match status" value="1"/>
</dbReference>
<dbReference type="EMBL" id="DRLD01000407">
    <property type="protein sequence ID" value="HED11869.1"/>
    <property type="molecule type" value="Genomic_DNA"/>
</dbReference>